<reference evidence="1 2" key="1">
    <citation type="journal article" date="2015" name="Genome Announc.">
        <title>The 474-Kilobase-Pair Complete Genome Sequence of CeV-01B, a Virus Infecting Haptolina (Chrysochromulina) ericina (Prymnesiophyceae).</title>
        <authorList>
            <person name="Gallot-Lavallee L."/>
            <person name="Pagarete A."/>
            <person name="Legendre M."/>
            <person name="Santini S."/>
            <person name="Sandaa R.A."/>
            <person name="Himmelbauer H."/>
            <person name="Ogata H."/>
            <person name="Bratbak G."/>
            <person name="Claverie J.M."/>
        </authorList>
    </citation>
    <scope>NUCLEOTIDE SEQUENCE [LARGE SCALE GENOMIC DNA]</scope>
    <source>
        <strain evidence="1">CeV-01B</strain>
    </source>
</reference>
<name>A0A0N9R1T6_9VIRU</name>
<gene>
    <name evidence="1" type="ORF">ceV_507</name>
</gene>
<organism evidence="1 2">
    <name type="scientific">Chrysochromulina ericina virus CeV-01B</name>
    <dbReference type="NCBI Taxonomy" id="3070830"/>
    <lineage>
        <taxon>Viruses</taxon>
        <taxon>Varidnaviria</taxon>
        <taxon>Bamfordvirae</taxon>
        <taxon>Nucleocytoviricota</taxon>
        <taxon>Megaviricetes</taxon>
        <taxon>Imitervirales</taxon>
        <taxon>Mesomimiviridae</taxon>
        <taxon>Tethysvirus</taxon>
        <taxon>Tethysvirus raunefjordenense</taxon>
    </lineage>
</organism>
<dbReference type="KEGG" id="vg:26049374"/>
<evidence type="ECO:0000313" key="1">
    <source>
        <dbReference type="EMBL" id="ALH23413.1"/>
    </source>
</evidence>
<dbReference type="Proteomes" id="UP000203826">
    <property type="component" value="Segment"/>
</dbReference>
<keyword evidence="2" id="KW-1185">Reference proteome</keyword>
<accession>A0A0N9R1T6</accession>
<protein>
    <submittedName>
        <fullName evidence="1">Uncharacterized protein</fullName>
    </submittedName>
</protein>
<sequence length="109" mass="12531">MSIDISISHQNINCNDIINKLYKCNIESRVIETTSVFKNSIEKGCLVTLPVEYSDQKLLSKVWNEINNNLNCAHIKIGSSYDGCILNYLNYKDKYYNNIKPINLCPHSE</sequence>
<proteinExistence type="predicted"/>
<evidence type="ECO:0000313" key="2">
    <source>
        <dbReference type="Proteomes" id="UP000203826"/>
    </source>
</evidence>
<dbReference type="EMBL" id="KT820662">
    <property type="protein sequence ID" value="ALH23413.1"/>
    <property type="molecule type" value="Genomic_DNA"/>
</dbReference>